<feature type="transmembrane region" description="Helical" evidence="1">
    <location>
        <begin position="232"/>
        <end position="251"/>
    </location>
</feature>
<dbReference type="GO" id="GO:0022904">
    <property type="term" value="P:respiratory electron transport chain"/>
    <property type="evidence" value="ECO:0007669"/>
    <property type="project" value="InterPro"/>
</dbReference>
<dbReference type="GO" id="GO:0016020">
    <property type="term" value="C:membrane"/>
    <property type="evidence" value="ECO:0007669"/>
    <property type="project" value="InterPro"/>
</dbReference>
<name>A0A4Q7TQQ6_9MICO</name>
<evidence type="ECO:0000313" key="2">
    <source>
        <dbReference type="EMBL" id="RZT62390.1"/>
    </source>
</evidence>
<feature type="transmembrane region" description="Helical" evidence="1">
    <location>
        <begin position="186"/>
        <end position="206"/>
    </location>
</feature>
<reference evidence="2 3" key="1">
    <citation type="journal article" date="2015" name="Stand. Genomic Sci.">
        <title>Genomic Encyclopedia of Bacterial and Archaeal Type Strains, Phase III: the genomes of soil and plant-associated and newly described type strains.</title>
        <authorList>
            <person name="Whitman W.B."/>
            <person name="Woyke T."/>
            <person name="Klenk H.P."/>
            <person name="Zhou Y."/>
            <person name="Lilburn T.G."/>
            <person name="Beck B.J."/>
            <person name="De Vos P."/>
            <person name="Vandamme P."/>
            <person name="Eisen J.A."/>
            <person name="Garrity G."/>
            <person name="Hugenholtz P."/>
            <person name="Kyrpides N.C."/>
        </authorList>
    </citation>
    <scope>NUCLEOTIDE SEQUENCE [LARGE SCALE GENOMIC DNA]</scope>
    <source>
        <strain evidence="2 3">AC4r</strain>
    </source>
</reference>
<protein>
    <submittedName>
        <fullName evidence="2">Thiosulfate reductase cytochrome b subunit</fullName>
    </submittedName>
</protein>
<dbReference type="InterPro" id="IPR016174">
    <property type="entry name" value="Di-haem_cyt_TM"/>
</dbReference>
<evidence type="ECO:0000313" key="3">
    <source>
        <dbReference type="Proteomes" id="UP000292408"/>
    </source>
</evidence>
<keyword evidence="1" id="KW-0472">Membrane</keyword>
<feature type="transmembrane region" description="Helical" evidence="1">
    <location>
        <begin position="271"/>
        <end position="290"/>
    </location>
</feature>
<dbReference type="Proteomes" id="UP000292408">
    <property type="component" value="Unassembled WGS sequence"/>
</dbReference>
<dbReference type="EMBL" id="SGXT01000013">
    <property type="protein sequence ID" value="RZT62390.1"/>
    <property type="molecule type" value="Genomic_DNA"/>
</dbReference>
<gene>
    <name evidence="2" type="ORF">EV140_0913</name>
</gene>
<keyword evidence="1" id="KW-0812">Transmembrane</keyword>
<dbReference type="AlphaFoldDB" id="A0A4Q7TQQ6"/>
<feature type="transmembrane region" description="Helical" evidence="1">
    <location>
        <begin position="16"/>
        <end position="37"/>
    </location>
</feature>
<comment type="caution">
    <text evidence="2">The sequence shown here is derived from an EMBL/GenBank/DDBJ whole genome shotgun (WGS) entry which is preliminary data.</text>
</comment>
<proteinExistence type="predicted"/>
<accession>A0A4Q7TQQ6</accession>
<keyword evidence="3" id="KW-1185">Reference proteome</keyword>
<feature type="transmembrane region" description="Helical" evidence="1">
    <location>
        <begin position="119"/>
        <end position="141"/>
    </location>
</feature>
<dbReference type="Gene3D" id="1.20.950.20">
    <property type="entry name" value="Transmembrane di-heme cytochromes, Chain C"/>
    <property type="match status" value="1"/>
</dbReference>
<evidence type="ECO:0000256" key="1">
    <source>
        <dbReference type="SAM" id="Phobius"/>
    </source>
</evidence>
<feature type="transmembrane region" description="Helical" evidence="1">
    <location>
        <begin position="67"/>
        <end position="89"/>
    </location>
</feature>
<sequence>MEAVSTAPARPRRRTLLWLIPVALITGIAIIALARWLRLDPAVASFIATYPGTYAPPPGTPEGYPGWLSWTHFLNGFFLLFIVSSGLHIRSKTRPIAFWTRRVRERDTRRPTRLSIHTWWHLVVVVGWLAVGLVYVVLLAVSGHWMRLIPTDWAVVPNALSGALQYASLDVPRNDSWVSYNSLQQLAYASTVVVAAPLALATGLRLSPLWPEKWMRAHGPLSDTWARQTHRFVLWFYIAFTIVHTGLVLGTGATLGLNKMYAGLNDGESPLGWILFAASLAVMAAAWVLLRPPAQVALASTTGDVRRMPATR</sequence>
<organism evidence="2 3">
    <name type="scientific">Microcella alkaliphila</name>
    <dbReference type="NCBI Taxonomy" id="279828"/>
    <lineage>
        <taxon>Bacteria</taxon>
        <taxon>Bacillati</taxon>
        <taxon>Actinomycetota</taxon>
        <taxon>Actinomycetes</taxon>
        <taxon>Micrococcales</taxon>
        <taxon>Microbacteriaceae</taxon>
        <taxon>Microcella</taxon>
    </lineage>
</organism>
<keyword evidence="1" id="KW-1133">Transmembrane helix</keyword>
<dbReference type="SUPFAM" id="SSF81342">
    <property type="entry name" value="Transmembrane di-heme cytochromes"/>
    <property type="match status" value="1"/>
</dbReference>